<comment type="caution">
    <text evidence="2">The sequence shown here is derived from an EMBL/GenBank/DDBJ whole genome shotgun (WGS) entry which is preliminary data.</text>
</comment>
<accession>A0ABQ4Y190</accession>
<name>A0ABQ4Y190_9ASTR</name>
<evidence type="ECO:0000313" key="2">
    <source>
        <dbReference type="EMBL" id="GJS71460.1"/>
    </source>
</evidence>
<organism evidence="2 3">
    <name type="scientific">Tanacetum coccineum</name>
    <dbReference type="NCBI Taxonomy" id="301880"/>
    <lineage>
        <taxon>Eukaryota</taxon>
        <taxon>Viridiplantae</taxon>
        <taxon>Streptophyta</taxon>
        <taxon>Embryophyta</taxon>
        <taxon>Tracheophyta</taxon>
        <taxon>Spermatophyta</taxon>
        <taxon>Magnoliopsida</taxon>
        <taxon>eudicotyledons</taxon>
        <taxon>Gunneridae</taxon>
        <taxon>Pentapetalae</taxon>
        <taxon>asterids</taxon>
        <taxon>campanulids</taxon>
        <taxon>Asterales</taxon>
        <taxon>Asteraceae</taxon>
        <taxon>Asteroideae</taxon>
        <taxon>Anthemideae</taxon>
        <taxon>Anthemidinae</taxon>
        <taxon>Tanacetum</taxon>
    </lineage>
</organism>
<reference evidence="2" key="2">
    <citation type="submission" date="2022-01" db="EMBL/GenBank/DDBJ databases">
        <authorList>
            <person name="Yamashiro T."/>
            <person name="Shiraishi A."/>
            <person name="Satake H."/>
            <person name="Nakayama K."/>
        </authorList>
    </citation>
    <scope>NUCLEOTIDE SEQUENCE</scope>
</reference>
<evidence type="ECO:0000256" key="1">
    <source>
        <dbReference type="SAM" id="MobiDB-lite"/>
    </source>
</evidence>
<gene>
    <name evidence="2" type="ORF">Tco_0704301</name>
</gene>
<sequence>METSLRPLKPKSKFIHVQEHNVKEEVKSSGLTTMGDITFDQLMDEYEKKKVESVSGFKAAESTGEENDTVETKVKLIQYPLGPLQAEISSLITKVEKLESSLAKKVDDKLKESVLEWERILDEKTKNKPKEDKTVHENERT</sequence>
<feature type="region of interest" description="Disordered" evidence="1">
    <location>
        <begin position="121"/>
        <end position="141"/>
    </location>
</feature>
<keyword evidence="3" id="KW-1185">Reference proteome</keyword>
<proteinExistence type="predicted"/>
<dbReference type="EMBL" id="BQNB010010008">
    <property type="protein sequence ID" value="GJS71460.1"/>
    <property type="molecule type" value="Genomic_DNA"/>
</dbReference>
<reference evidence="2" key="1">
    <citation type="journal article" date="2022" name="Int. J. Mol. Sci.">
        <title>Draft Genome of Tanacetum Coccineum: Genomic Comparison of Closely Related Tanacetum-Family Plants.</title>
        <authorList>
            <person name="Yamashiro T."/>
            <person name="Shiraishi A."/>
            <person name="Nakayama K."/>
            <person name="Satake H."/>
        </authorList>
    </citation>
    <scope>NUCLEOTIDE SEQUENCE</scope>
</reference>
<protein>
    <submittedName>
        <fullName evidence="2">Uncharacterized protein</fullName>
    </submittedName>
</protein>
<dbReference type="Proteomes" id="UP001151760">
    <property type="component" value="Unassembled WGS sequence"/>
</dbReference>
<evidence type="ECO:0000313" key="3">
    <source>
        <dbReference type="Proteomes" id="UP001151760"/>
    </source>
</evidence>